<dbReference type="Gene3D" id="1.10.10.60">
    <property type="entry name" value="Homeodomain-like"/>
    <property type="match status" value="1"/>
</dbReference>
<evidence type="ECO:0000313" key="5">
    <source>
        <dbReference type="Proteomes" id="UP001597181"/>
    </source>
</evidence>
<evidence type="ECO:0000259" key="3">
    <source>
        <dbReference type="PROSITE" id="PS50977"/>
    </source>
</evidence>
<dbReference type="Pfam" id="PF17754">
    <property type="entry name" value="TetR_C_14"/>
    <property type="match status" value="1"/>
</dbReference>
<dbReference type="PANTHER" id="PTHR30055">
    <property type="entry name" value="HTH-TYPE TRANSCRIPTIONAL REGULATOR RUTR"/>
    <property type="match status" value="1"/>
</dbReference>
<dbReference type="PANTHER" id="PTHR30055:SF226">
    <property type="entry name" value="HTH-TYPE TRANSCRIPTIONAL REGULATOR PKSA"/>
    <property type="match status" value="1"/>
</dbReference>
<dbReference type="Pfam" id="PF00440">
    <property type="entry name" value="TetR_N"/>
    <property type="match status" value="1"/>
</dbReference>
<dbReference type="Gene3D" id="1.10.357.10">
    <property type="entry name" value="Tetracycline Repressor, domain 2"/>
    <property type="match status" value="1"/>
</dbReference>
<proteinExistence type="predicted"/>
<gene>
    <name evidence="4" type="ORF">ACFQ3U_13400</name>
</gene>
<name>A0ABW3TRD9_9MICO</name>
<evidence type="ECO:0000256" key="1">
    <source>
        <dbReference type="ARBA" id="ARBA00023125"/>
    </source>
</evidence>
<sequence length="225" mass="24373">MTTSTAASAPDAPASPQATAVRYLTEHGYEQTTTSSLADAIGMSRSTFFRRFGSKEDVVFADHDLALSQLQEQLDTSDLTASETIARGTLEVSRVLTRDPVTARMRAQLLRSTPLLRERELVITHRYERMFQRYLARVAAPGTPDWGPIAVAAAVVAVHNAALRRWMKLGDDHAFGGLTRELTALLAKFAPWFGGEAGASRVVVAAFEAGASPDDVLRAITDQLG</sequence>
<dbReference type="InterPro" id="IPR050109">
    <property type="entry name" value="HTH-type_TetR-like_transc_reg"/>
</dbReference>
<dbReference type="RefSeq" id="WP_343962427.1">
    <property type="nucleotide sequence ID" value="NZ_BAAAKZ010000017.1"/>
</dbReference>
<dbReference type="InterPro" id="IPR009057">
    <property type="entry name" value="Homeodomain-like_sf"/>
</dbReference>
<organism evidence="4 5">
    <name type="scientific">Leucobacter albus</name>
    <dbReference type="NCBI Taxonomy" id="272210"/>
    <lineage>
        <taxon>Bacteria</taxon>
        <taxon>Bacillati</taxon>
        <taxon>Actinomycetota</taxon>
        <taxon>Actinomycetes</taxon>
        <taxon>Micrococcales</taxon>
        <taxon>Microbacteriaceae</taxon>
        <taxon>Leucobacter</taxon>
    </lineage>
</organism>
<accession>A0ABW3TRD9</accession>
<dbReference type="EMBL" id="JBHTLY010000006">
    <property type="protein sequence ID" value="MFD1202892.1"/>
    <property type="molecule type" value="Genomic_DNA"/>
</dbReference>
<dbReference type="PROSITE" id="PS50977">
    <property type="entry name" value="HTH_TETR_2"/>
    <property type="match status" value="1"/>
</dbReference>
<protein>
    <submittedName>
        <fullName evidence="4">TetR/AcrR family transcriptional regulator</fullName>
    </submittedName>
</protein>
<dbReference type="SUPFAM" id="SSF46689">
    <property type="entry name" value="Homeodomain-like"/>
    <property type="match status" value="1"/>
</dbReference>
<keyword evidence="1 2" id="KW-0238">DNA-binding</keyword>
<evidence type="ECO:0000313" key="4">
    <source>
        <dbReference type="EMBL" id="MFD1202892.1"/>
    </source>
</evidence>
<comment type="caution">
    <text evidence="4">The sequence shown here is derived from an EMBL/GenBank/DDBJ whole genome shotgun (WGS) entry which is preliminary data.</text>
</comment>
<dbReference type="InterPro" id="IPR041347">
    <property type="entry name" value="MftR_C"/>
</dbReference>
<feature type="domain" description="HTH tetR-type" evidence="3">
    <location>
        <begin position="10"/>
        <end position="70"/>
    </location>
</feature>
<reference evidence="5" key="1">
    <citation type="journal article" date="2019" name="Int. J. Syst. Evol. Microbiol.">
        <title>The Global Catalogue of Microorganisms (GCM) 10K type strain sequencing project: providing services to taxonomists for standard genome sequencing and annotation.</title>
        <authorList>
            <consortium name="The Broad Institute Genomics Platform"/>
            <consortium name="The Broad Institute Genome Sequencing Center for Infectious Disease"/>
            <person name="Wu L."/>
            <person name="Ma J."/>
        </authorList>
    </citation>
    <scope>NUCLEOTIDE SEQUENCE [LARGE SCALE GENOMIC DNA]</scope>
    <source>
        <strain evidence="5">CCUG 50213</strain>
    </source>
</reference>
<dbReference type="InterPro" id="IPR001647">
    <property type="entry name" value="HTH_TetR"/>
</dbReference>
<evidence type="ECO:0000256" key="2">
    <source>
        <dbReference type="PROSITE-ProRule" id="PRU00335"/>
    </source>
</evidence>
<dbReference type="Proteomes" id="UP001597181">
    <property type="component" value="Unassembled WGS sequence"/>
</dbReference>
<keyword evidence="5" id="KW-1185">Reference proteome</keyword>
<feature type="DNA-binding region" description="H-T-H motif" evidence="2">
    <location>
        <begin position="33"/>
        <end position="52"/>
    </location>
</feature>